<dbReference type="EC" id="2.7.8.7" evidence="1"/>
<proteinExistence type="predicted"/>
<dbReference type="InterPro" id="IPR055066">
    <property type="entry name" value="AASDHPPT_N"/>
</dbReference>
<accession>A0A381LA08</accession>
<dbReference type="GO" id="GO:0008897">
    <property type="term" value="F:holo-[acyl-carrier-protein] synthase activity"/>
    <property type="evidence" value="ECO:0007669"/>
    <property type="project" value="UniProtKB-EC"/>
</dbReference>
<evidence type="ECO:0000256" key="1">
    <source>
        <dbReference type="ARBA" id="ARBA00013172"/>
    </source>
</evidence>
<evidence type="ECO:0000256" key="2">
    <source>
        <dbReference type="ARBA" id="ARBA00022679"/>
    </source>
</evidence>
<sequence>MASDIKFEAPVAPRLILWLIDTRSLWPVTPEASPHDEVMKLPKVAFRAFKLLSQTERESVLKYHHLKDAKMSLASHLLKHLVITKYLGVPWSRSQISRSVHGKPCYLHDPAQAHIDFNVSHQAGLVSLIALIGYDKSVQVGTDIVCTDERRRTDYEFIDREGFSAWVDIYEDVFADSELKHLRSSLRNLEDVGVHLKGAELTEPGRIALSECQRRNEKVSLGIVTAEGISREIQVKSDIIIECKLRRFYALWCVREAFIKMTGEAFFAPWLKDLEFVQVEAPKPRPDVTSIENGDSIKDFEIFRRSSPSKVPHMVKNVKMSLVALGKNFMIAGAICTPNGVPESDFAKENWRFLELESDILSVAETSQ</sequence>
<dbReference type="GO" id="GO:0019878">
    <property type="term" value="P:lysine biosynthetic process via aminoadipic acid"/>
    <property type="evidence" value="ECO:0007669"/>
    <property type="project" value="TreeGrafter"/>
</dbReference>
<dbReference type="GO" id="GO:0000287">
    <property type="term" value="F:magnesium ion binding"/>
    <property type="evidence" value="ECO:0007669"/>
    <property type="project" value="InterPro"/>
</dbReference>
<dbReference type="GO" id="GO:0005829">
    <property type="term" value="C:cytosol"/>
    <property type="evidence" value="ECO:0007669"/>
    <property type="project" value="TreeGrafter"/>
</dbReference>
<evidence type="ECO:0000259" key="3">
    <source>
        <dbReference type="Pfam" id="PF22624"/>
    </source>
</evidence>
<evidence type="ECO:0000313" key="4">
    <source>
        <dbReference type="EMBL" id="SUZ09921.1"/>
    </source>
</evidence>
<keyword evidence="2" id="KW-0808">Transferase</keyword>
<organism evidence="4">
    <name type="scientific">Blumeria graminis f. sp. tritici 96224</name>
    <dbReference type="NCBI Taxonomy" id="1268274"/>
    <lineage>
        <taxon>Eukaryota</taxon>
        <taxon>Fungi</taxon>
        <taxon>Dikarya</taxon>
        <taxon>Ascomycota</taxon>
        <taxon>Pezizomycotina</taxon>
        <taxon>Leotiomycetes</taxon>
        <taxon>Erysiphales</taxon>
        <taxon>Erysiphaceae</taxon>
        <taxon>Blumeria</taxon>
    </lineage>
</organism>
<dbReference type="Gene3D" id="3.90.470.20">
    <property type="entry name" value="4'-phosphopantetheinyl transferase domain"/>
    <property type="match status" value="2"/>
</dbReference>
<dbReference type="PANTHER" id="PTHR12215">
    <property type="entry name" value="PHOSPHOPANTETHEINE TRANSFERASE"/>
    <property type="match status" value="1"/>
</dbReference>
<name>A0A381LA08_BLUGR</name>
<feature type="domain" description="4'-phosphopantetheinyl transferase N-terminal" evidence="3">
    <location>
        <begin position="47"/>
        <end position="130"/>
    </location>
</feature>
<dbReference type="EMBL" id="UIGY01000064">
    <property type="protein sequence ID" value="SUZ09921.1"/>
    <property type="molecule type" value="Genomic_DNA"/>
</dbReference>
<dbReference type="OrthoDB" id="26719at2759"/>
<dbReference type="SUPFAM" id="SSF56214">
    <property type="entry name" value="4'-phosphopantetheinyl transferase"/>
    <property type="match status" value="2"/>
</dbReference>
<dbReference type="AlphaFoldDB" id="A0A381LA08"/>
<dbReference type="InterPro" id="IPR037143">
    <property type="entry name" value="4-PPantetheinyl_Trfase_dom_sf"/>
</dbReference>
<dbReference type="Pfam" id="PF22624">
    <property type="entry name" value="AASDHPPT_N"/>
    <property type="match status" value="1"/>
</dbReference>
<dbReference type="InterPro" id="IPR050559">
    <property type="entry name" value="P-Pant_transferase_sf"/>
</dbReference>
<reference evidence="4" key="1">
    <citation type="submission" date="2018-07" db="EMBL/GenBank/DDBJ databases">
        <authorList>
            <person name="Quirk P.G."/>
            <person name="Krulwich T.A."/>
        </authorList>
    </citation>
    <scope>NUCLEOTIDE SEQUENCE</scope>
    <source>
        <strain evidence="4">96224</strain>
    </source>
</reference>
<gene>
    <name evidence="4" type="ORF">BGT96224V2_LOCUS3091</name>
</gene>
<feature type="non-terminal residue" evidence="4">
    <location>
        <position position="368"/>
    </location>
</feature>
<dbReference type="PANTHER" id="PTHR12215:SF10">
    <property type="entry name" value="L-AMINOADIPATE-SEMIALDEHYDE DEHYDROGENASE-PHOSPHOPANTETHEINYL TRANSFERASE"/>
    <property type="match status" value="1"/>
</dbReference>
<protein>
    <recommendedName>
        <fullName evidence="1">holo-[acyl-carrier-protein] synthase</fullName>
        <ecNumber evidence="1">2.7.8.7</ecNumber>
    </recommendedName>
</protein>